<dbReference type="Gene3D" id="3.20.20.70">
    <property type="entry name" value="Aldolase class I"/>
    <property type="match status" value="1"/>
</dbReference>
<dbReference type="GO" id="GO:0009098">
    <property type="term" value="P:L-leucine biosynthetic process"/>
    <property type="evidence" value="ECO:0007669"/>
    <property type="project" value="TreeGrafter"/>
</dbReference>
<dbReference type="Pfam" id="PF00682">
    <property type="entry name" value="HMGL-like"/>
    <property type="match status" value="1"/>
</dbReference>
<dbReference type="PROSITE" id="PS50991">
    <property type="entry name" value="PYR_CT"/>
    <property type="match status" value="1"/>
</dbReference>
<dbReference type="KEGG" id="vih:AB0763_02425"/>
<dbReference type="PANTHER" id="PTHR10277:SF9">
    <property type="entry name" value="2-ISOPROPYLMALATE SYNTHASE 1, CHLOROPLASTIC-RELATED"/>
    <property type="match status" value="1"/>
</dbReference>
<name>A0AB39HFZ7_9VIBR</name>
<evidence type="ECO:0000313" key="3">
    <source>
        <dbReference type="EMBL" id="XDK25520.1"/>
    </source>
</evidence>
<feature type="domain" description="Pyruvate carboxyltransferase" evidence="2">
    <location>
        <begin position="5"/>
        <end position="265"/>
    </location>
</feature>
<dbReference type="SUPFAM" id="SSF51569">
    <property type="entry name" value="Aldolase"/>
    <property type="match status" value="1"/>
</dbReference>
<dbReference type="AlphaFoldDB" id="A0AB39HFZ7"/>
<evidence type="ECO:0000259" key="2">
    <source>
        <dbReference type="PROSITE" id="PS50991"/>
    </source>
</evidence>
<protein>
    <submittedName>
        <fullName evidence="3">Aldolase catalytic domain-containing protein</fullName>
    </submittedName>
</protein>
<dbReference type="GO" id="GO:0003852">
    <property type="term" value="F:2-isopropylmalate synthase activity"/>
    <property type="evidence" value="ECO:0007669"/>
    <property type="project" value="TreeGrafter"/>
</dbReference>
<gene>
    <name evidence="3" type="ORF">AB0763_02425</name>
</gene>
<dbReference type="PANTHER" id="PTHR10277">
    <property type="entry name" value="HOMOCITRATE SYNTHASE-RELATED"/>
    <property type="match status" value="1"/>
</dbReference>
<dbReference type="InterPro" id="IPR050073">
    <property type="entry name" value="2-IPM_HCS-like"/>
</dbReference>
<dbReference type="RefSeq" id="WP_306100962.1">
    <property type="nucleotide sequence ID" value="NZ_CP162601.1"/>
</dbReference>
<sequence>MKKSLLLLDCTLRDGGYYNNWDFPQEVVEAYLKAVADAGINYVELGLRNFPKNGFLGAYAYTTEQHLNTLDLPEGPIYGVMVDAKTILSADMDPVAAVDALFVPRSESKVDLVRIAAHFHEVEHSASMVARLKELGYIVGYNLMQSGGKPSELIAEKARIATSWGDNLDVLYFADSLGNMDETEVERIIKAIRTEWTGTMGIHTHDNMSKGLDNSLTAKNNGVEWLDATITGMGRGAGNTQTERLLAVIAQEHGYNAQPVYDLVVRHFEKMQKDYGWGTNLLYFLGAQNDVHPTYIQNLLTSNFYGTDEIISAISYLSKLDNSQSYDGLILENAINSKNNNNTITGSYDLKSLFKNKEVLLLSNGPNTQKYKSAIELYIKEKSPIVLSVNINDYINEELIDYYVISHNVKLITDFDKYKKLQSKIILPKHRFDNDELSELQELSILDYGFEVNESHFEVHDNYVTSPYDITISYCLGIVTAGHCESVRLVGFDGFDKHDDRQIQMLDLLNHYNKNPNRPKLIALTPTTYTITQSSIYAIH</sequence>
<evidence type="ECO:0000256" key="1">
    <source>
        <dbReference type="ARBA" id="ARBA00023211"/>
    </source>
</evidence>
<reference evidence="3" key="1">
    <citation type="submission" date="2024-07" db="EMBL/GenBank/DDBJ databases">
        <title>Genome Analysis of a Potential Novel Vibrio Species Secreting pH- and Thermo-stable Alginate Lyase and its Application in Producing Alginate Oligosaccharides.</title>
        <authorList>
            <person name="Huang H."/>
            <person name="Bao K."/>
        </authorList>
    </citation>
    <scope>NUCLEOTIDE SEQUENCE</scope>
    <source>
        <strain evidence="3">HB236076</strain>
    </source>
</reference>
<dbReference type="CDD" id="cd07944">
    <property type="entry name" value="DRE_TIM_HOA_like"/>
    <property type="match status" value="1"/>
</dbReference>
<dbReference type="EMBL" id="CP162601">
    <property type="protein sequence ID" value="XDK25520.1"/>
    <property type="molecule type" value="Genomic_DNA"/>
</dbReference>
<accession>A0AB39HFZ7</accession>
<dbReference type="InterPro" id="IPR000891">
    <property type="entry name" value="PYR_CT"/>
</dbReference>
<proteinExistence type="predicted"/>
<organism evidence="3">
    <name type="scientific">Vibrio sp. HB236076</name>
    <dbReference type="NCBI Taxonomy" id="3232307"/>
    <lineage>
        <taxon>Bacteria</taxon>
        <taxon>Pseudomonadati</taxon>
        <taxon>Pseudomonadota</taxon>
        <taxon>Gammaproteobacteria</taxon>
        <taxon>Vibrionales</taxon>
        <taxon>Vibrionaceae</taxon>
        <taxon>Vibrio</taxon>
    </lineage>
</organism>
<keyword evidence="1" id="KW-0464">Manganese</keyword>
<dbReference type="InterPro" id="IPR013785">
    <property type="entry name" value="Aldolase_TIM"/>
</dbReference>